<organism evidence="1 2">
    <name type="scientific">Pseudarthrobacter oxydans</name>
    <name type="common">Arthrobacter oxydans</name>
    <dbReference type="NCBI Taxonomy" id="1671"/>
    <lineage>
        <taxon>Bacteria</taxon>
        <taxon>Bacillati</taxon>
        <taxon>Actinomycetota</taxon>
        <taxon>Actinomycetes</taxon>
        <taxon>Micrococcales</taxon>
        <taxon>Micrococcaceae</taxon>
        <taxon>Pseudarthrobacter</taxon>
    </lineage>
</organism>
<evidence type="ECO:0000313" key="2">
    <source>
        <dbReference type="Proteomes" id="UP001262032"/>
    </source>
</evidence>
<proteinExistence type="predicted"/>
<comment type="caution">
    <text evidence="1">The sequence shown here is derived from an EMBL/GenBank/DDBJ whole genome shotgun (WGS) entry which is preliminary data.</text>
</comment>
<dbReference type="AlphaFoldDB" id="A0AAW8NI61"/>
<name>A0AAW8NI61_PSEOX</name>
<dbReference type="Proteomes" id="UP001262032">
    <property type="component" value="Unassembled WGS sequence"/>
</dbReference>
<dbReference type="EMBL" id="JAVDWN010000028">
    <property type="protein sequence ID" value="MDR7166139.1"/>
    <property type="molecule type" value="Genomic_DNA"/>
</dbReference>
<protein>
    <submittedName>
        <fullName evidence="1">Uncharacterized protein</fullName>
    </submittedName>
</protein>
<reference evidence="1" key="1">
    <citation type="submission" date="2023-07" db="EMBL/GenBank/DDBJ databases">
        <title>Sorghum-associated microbial communities from plants grown in Nebraska, USA.</title>
        <authorList>
            <person name="Schachtman D."/>
        </authorList>
    </citation>
    <scope>NUCLEOTIDE SEQUENCE</scope>
    <source>
        <strain evidence="1">BE261</strain>
    </source>
</reference>
<gene>
    <name evidence="1" type="ORF">J2X12_004193</name>
</gene>
<evidence type="ECO:0000313" key="1">
    <source>
        <dbReference type="EMBL" id="MDR7166139.1"/>
    </source>
</evidence>
<dbReference type="RefSeq" id="WP_139030549.1">
    <property type="nucleotide sequence ID" value="NZ_JAVDWN010000028.1"/>
</dbReference>
<sequence length="146" mass="16619">MELKHLKHCGACGEMVDPSAGPHTHEMKTCKGKCGKLKPADAFGLHQSSTDGRRHVCLECVADSSAAGRVHRAVEKDKQFRDDKEKLKEHRYRWARRVVQPGPDPVFRWALLDPQGHEVTKEQALRDIEIAENPEPDDYPIHYEET</sequence>
<accession>A0AAW8NI61</accession>